<name>A0A915NSI8_9BILA</name>
<dbReference type="Proteomes" id="UP000887560">
    <property type="component" value="Unplaced"/>
</dbReference>
<reference evidence="3" key="1">
    <citation type="submission" date="2022-11" db="UniProtKB">
        <authorList>
            <consortium name="WormBaseParasite"/>
        </authorList>
    </citation>
    <scope>IDENTIFICATION</scope>
</reference>
<feature type="region of interest" description="Disordered" evidence="1">
    <location>
        <begin position="1"/>
        <end position="23"/>
    </location>
</feature>
<organism evidence="2 3">
    <name type="scientific">Meloidogyne floridensis</name>
    <dbReference type="NCBI Taxonomy" id="298350"/>
    <lineage>
        <taxon>Eukaryota</taxon>
        <taxon>Metazoa</taxon>
        <taxon>Ecdysozoa</taxon>
        <taxon>Nematoda</taxon>
        <taxon>Chromadorea</taxon>
        <taxon>Rhabditida</taxon>
        <taxon>Tylenchina</taxon>
        <taxon>Tylenchomorpha</taxon>
        <taxon>Tylenchoidea</taxon>
        <taxon>Meloidogynidae</taxon>
        <taxon>Meloidogyninae</taxon>
        <taxon>Meloidogyne</taxon>
    </lineage>
</organism>
<evidence type="ECO:0000256" key="1">
    <source>
        <dbReference type="SAM" id="MobiDB-lite"/>
    </source>
</evidence>
<protein>
    <submittedName>
        <fullName evidence="3">Uncharacterized protein</fullName>
    </submittedName>
</protein>
<dbReference type="WBParaSite" id="scf7180000420497.g5379">
    <property type="protein sequence ID" value="scf7180000420497.g5379"/>
    <property type="gene ID" value="scf7180000420497.g5379"/>
</dbReference>
<proteinExistence type="predicted"/>
<sequence length="398" mass="46984">MPTTKVHKNRTQTKNNKIREKEKENMTVSFERIPSRNVNESQNLYMDIDNENGTMMDYFDYYNGTESDEIDSQTFFVVKNFTKRIEEVVYNQEIEEANMEIYEEELQAEEIDERMEEVNLVKVRHLDEVFTLSKVELNKLCEIEEIEPQNKNKDMEEIELKDAIEKAKDEINKCLKINDDCIVKKYKNKKENLEMNGVELGLYEVDRNKNNVASEFLFNENLIMEGDSELYNQLLEATRNGAVFRKLFQRNKNHFTKTSGFISREVRYARAIYCIKKLTLNMLKIYQSEPKTREASINYIIAGIWIRNDPKIKENMKNVTRSKNMLIKDKSLNSTFREDIFNGILNVAKLESLNGEKGSSSMAIFGYIVFDKFKNQKEFNRCSEDNKCIIYFYIKGIN</sequence>
<evidence type="ECO:0000313" key="2">
    <source>
        <dbReference type="Proteomes" id="UP000887560"/>
    </source>
</evidence>
<feature type="compositionally biased region" description="Basic residues" evidence="1">
    <location>
        <begin position="1"/>
        <end position="11"/>
    </location>
</feature>
<evidence type="ECO:0000313" key="3">
    <source>
        <dbReference type="WBParaSite" id="scf7180000420497.g5379"/>
    </source>
</evidence>
<accession>A0A915NSI8</accession>
<dbReference type="AlphaFoldDB" id="A0A915NSI8"/>
<keyword evidence="2" id="KW-1185">Reference proteome</keyword>